<accession>A0A8H2M9I6</accession>
<dbReference type="PROSITE" id="PS50146">
    <property type="entry name" value="DAGK"/>
    <property type="match status" value="1"/>
</dbReference>
<dbReference type="Gene3D" id="3.40.50.10330">
    <property type="entry name" value="Probable inorganic polyphosphate/atp-NAD kinase, domain 1"/>
    <property type="match status" value="1"/>
</dbReference>
<evidence type="ECO:0000256" key="4">
    <source>
        <dbReference type="ARBA" id="ARBA00022679"/>
    </source>
</evidence>
<protein>
    <submittedName>
        <fullName evidence="14">Diacylglycerol kinase</fullName>
        <ecNumber evidence="14">2.7.1.107</ecNumber>
    </submittedName>
</protein>
<dbReference type="Pfam" id="PF00781">
    <property type="entry name" value="DAGK_cat"/>
    <property type="match status" value="1"/>
</dbReference>
<dbReference type="GO" id="GO:0008654">
    <property type="term" value="P:phospholipid biosynthetic process"/>
    <property type="evidence" value="ECO:0007669"/>
    <property type="project" value="UniProtKB-KW"/>
</dbReference>
<dbReference type="InterPro" id="IPR045540">
    <property type="entry name" value="YegS/DAGK_C"/>
</dbReference>
<dbReference type="PANTHER" id="PTHR12358">
    <property type="entry name" value="SPHINGOSINE KINASE"/>
    <property type="match status" value="1"/>
</dbReference>
<keyword evidence="5" id="KW-0479">Metal-binding</keyword>
<comment type="cofactor">
    <cofactor evidence="1">
        <name>Mg(2+)</name>
        <dbReference type="ChEBI" id="CHEBI:18420"/>
    </cofactor>
</comment>
<evidence type="ECO:0000256" key="9">
    <source>
        <dbReference type="ARBA" id="ARBA00022842"/>
    </source>
</evidence>
<dbReference type="Gene3D" id="2.60.200.40">
    <property type="match status" value="1"/>
</dbReference>
<dbReference type="Proteomes" id="UP000377798">
    <property type="component" value="Unassembled WGS sequence"/>
</dbReference>
<evidence type="ECO:0000256" key="10">
    <source>
        <dbReference type="ARBA" id="ARBA00023098"/>
    </source>
</evidence>
<keyword evidence="12" id="KW-1208">Phospholipid metabolism</keyword>
<evidence type="ECO:0000256" key="6">
    <source>
        <dbReference type="ARBA" id="ARBA00022741"/>
    </source>
</evidence>
<dbReference type="GO" id="GO:0005886">
    <property type="term" value="C:plasma membrane"/>
    <property type="evidence" value="ECO:0007669"/>
    <property type="project" value="TreeGrafter"/>
</dbReference>
<evidence type="ECO:0000256" key="7">
    <source>
        <dbReference type="ARBA" id="ARBA00022777"/>
    </source>
</evidence>
<dbReference type="InterPro" id="IPR016064">
    <property type="entry name" value="NAD/diacylglycerol_kinase_sf"/>
</dbReference>
<evidence type="ECO:0000256" key="1">
    <source>
        <dbReference type="ARBA" id="ARBA00001946"/>
    </source>
</evidence>
<proteinExistence type="inferred from homology"/>
<evidence type="ECO:0000256" key="12">
    <source>
        <dbReference type="ARBA" id="ARBA00023264"/>
    </source>
</evidence>
<keyword evidence="6" id="KW-0547">Nucleotide-binding</keyword>
<comment type="similarity">
    <text evidence="2">Belongs to the diacylglycerol/lipid kinase family.</text>
</comment>
<keyword evidence="8" id="KW-0067">ATP-binding</keyword>
<dbReference type="GO" id="GO:0004143">
    <property type="term" value="F:ATP-dependent diacylglycerol kinase activity"/>
    <property type="evidence" value="ECO:0007669"/>
    <property type="project" value="UniProtKB-EC"/>
</dbReference>
<dbReference type="GO" id="GO:0046872">
    <property type="term" value="F:metal ion binding"/>
    <property type="evidence" value="ECO:0007669"/>
    <property type="project" value="UniProtKB-KW"/>
</dbReference>
<keyword evidence="7 14" id="KW-0418">Kinase</keyword>
<dbReference type="GO" id="GO:0005524">
    <property type="term" value="F:ATP binding"/>
    <property type="evidence" value="ECO:0007669"/>
    <property type="project" value="UniProtKB-KW"/>
</dbReference>
<keyword evidence="11" id="KW-0594">Phospholipid biosynthesis</keyword>
<evidence type="ECO:0000259" key="13">
    <source>
        <dbReference type="PROSITE" id="PS50146"/>
    </source>
</evidence>
<comment type="caution">
    <text evidence="14">The sequence shown here is derived from an EMBL/GenBank/DDBJ whole genome shotgun (WGS) entry which is preliminary data.</text>
</comment>
<sequence length="298" mass="33531">MIPLKKIKIIANPSSGREQALHKINQLLAYMSRDPWDIQLLFTREKDDASRFAMQEDQEDVIVCIGGDGTLNEVANGIYHKERAVPLAILPTGTVNDFGSFLNLPQDVGGFYQLLKRNQVEAVDLGLANDRVFVNVAAGGFLTEIAYTVSEDQKAKLGRMAYYLEGAKELVGGIVRGDRTWELEVVNKQFHRTYQAQMFIIANSTSVGGFKNLAPTAEIQDGLFDVLILENLDFNEIVEILTQFMTGRHIHHDRMTYLQTDEITLSCKQDIIVDLDGERYQPLPMTFKVIHKGLQVLV</sequence>
<dbReference type="SUPFAM" id="SSF111331">
    <property type="entry name" value="NAD kinase/diacylglycerol kinase-like"/>
    <property type="match status" value="1"/>
</dbReference>
<dbReference type="NCBIfam" id="TIGR00147">
    <property type="entry name" value="YegS/Rv2252/BmrU family lipid kinase"/>
    <property type="match status" value="1"/>
</dbReference>
<keyword evidence="4 14" id="KW-0808">Transferase</keyword>
<evidence type="ECO:0000256" key="8">
    <source>
        <dbReference type="ARBA" id="ARBA00022840"/>
    </source>
</evidence>
<evidence type="ECO:0000256" key="5">
    <source>
        <dbReference type="ARBA" id="ARBA00022723"/>
    </source>
</evidence>
<dbReference type="RefSeq" id="WP_131749767.1">
    <property type="nucleotide sequence ID" value="NZ_CAACYI010000001.1"/>
</dbReference>
<evidence type="ECO:0000313" key="14">
    <source>
        <dbReference type="EMBL" id="VFB17166.1"/>
    </source>
</evidence>
<evidence type="ECO:0000256" key="11">
    <source>
        <dbReference type="ARBA" id="ARBA00023209"/>
    </source>
</evidence>
<name>A0A8H2M9I6_9FIRM</name>
<keyword evidence="15" id="KW-1185">Reference proteome</keyword>
<gene>
    <name evidence="14" type="primary">dagK</name>
    <name evidence="14" type="ORF">NCTC13150_01751</name>
</gene>
<dbReference type="EMBL" id="CAACYI010000001">
    <property type="protein sequence ID" value="VFB17166.1"/>
    <property type="molecule type" value="Genomic_DNA"/>
</dbReference>
<dbReference type="EC" id="2.7.1.107" evidence="14"/>
<dbReference type="AlphaFoldDB" id="A0A8H2M9I6"/>
<dbReference type="InterPro" id="IPR001206">
    <property type="entry name" value="Diacylglycerol_kinase_cat_dom"/>
</dbReference>
<dbReference type="InterPro" id="IPR017438">
    <property type="entry name" value="ATP-NAD_kinase_N"/>
</dbReference>
<dbReference type="PANTHER" id="PTHR12358:SF106">
    <property type="entry name" value="LIPID KINASE YEGS"/>
    <property type="match status" value="1"/>
</dbReference>
<dbReference type="Pfam" id="PF19279">
    <property type="entry name" value="YegS_C"/>
    <property type="match status" value="1"/>
</dbReference>
<evidence type="ECO:0000256" key="2">
    <source>
        <dbReference type="ARBA" id="ARBA00005983"/>
    </source>
</evidence>
<evidence type="ECO:0000313" key="15">
    <source>
        <dbReference type="Proteomes" id="UP000377798"/>
    </source>
</evidence>
<feature type="domain" description="DAGKc" evidence="13">
    <location>
        <begin position="2"/>
        <end position="132"/>
    </location>
</feature>
<dbReference type="InterPro" id="IPR005218">
    <property type="entry name" value="Diacylglycerol/lipid_kinase"/>
</dbReference>
<keyword evidence="9" id="KW-0460">Magnesium</keyword>
<dbReference type="InterPro" id="IPR050187">
    <property type="entry name" value="Lipid_Phosphate_FormReg"/>
</dbReference>
<keyword evidence="3" id="KW-0444">Lipid biosynthesis</keyword>
<organism evidence="14 15">
    <name type="scientific">Urinicoccus massiliensis</name>
    <dbReference type="NCBI Taxonomy" id="1723382"/>
    <lineage>
        <taxon>Bacteria</taxon>
        <taxon>Bacillati</taxon>
        <taxon>Bacillota</taxon>
        <taxon>Tissierellia</taxon>
        <taxon>Tissierellales</taxon>
        <taxon>Peptoniphilaceae</taxon>
        <taxon>Urinicoccus</taxon>
    </lineage>
</organism>
<dbReference type="SMART" id="SM00046">
    <property type="entry name" value="DAGKc"/>
    <property type="match status" value="1"/>
</dbReference>
<evidence type="ECO:0000256" key="3">
    <source>
        <dbReference type="ARBA" id="ARBA00022516"/>
    </source>
</evidence>
<keyword evidence="10" id="KW-0443">Lipid metabolism</keyword>
<reference evidence="14 15" key="1">
    <citation type="submission" date="2019-02" db="EMBL/GenBank/DDBJ databases">
        <authorList>
            <consortium name="Pathogen Informatics"/>
        </authorList>
    </citation>
    <scope>NUCLEOTIDE SEQUENCE [LARGE SCALE GENOMIC DNA]</scope>
    <source>
        <strain evidence="14 15">3012STDY7089603</strain>
    </source>
</reference>